<dbReference type="AlphaFoldDB" id="A0A0A8Z9H9"/>
<name>A0A0A8Z9H9_ARUDO</name>
<sequence length="60" mass="7120">MIQKHKQPPFLFCFILKKIESLQDLIQCCRGSDEWFQPFRVAFSSQHRSVKGTNGRTLHR</sequence>
<reference evidence="1" key="2">
    <citation type="journal article" date="2015" name="Data Brief">
        <title>Shoot transcriptome of the giant reed, Arundo donax.</title>
        <authorList>
            <person name="Barrero R.A."/>
            <person name="Guerrero F.D."/>
            <person name="Moolhuijzen P."/>
            <person name="Goolsby J.A."/>
            <person name="Tidwell J."/>
            <person name="Bellgard S.E."/>
            <person name="Bellgard M.I."/>
        </authorList>
    </citation>
    <scope>NUCLEOTIDE SEQUENCE</scope>
    <source>
        <tissue evidence="1">Shoot tissue taken approximately 20 cm above the soil surface</tissue>
    </source>
</reference>
<accession>A0A0A8Z9H9</accession>
<reference evidence="1" key="1">
    <citation type="submission" date="2014-09" db="EMBL/GenBank/DDBJ databases">
        <authorList>
            <person name="Magalhaes I.L.F."/>
            <person name="Oliveira U."/>
            <person name="Santos F.R."/>
            <person name="Vidigal T.H.D.A."/>
            <person name="Brescovit A.D."/>
            <person name="Santos A.J."/>
        </authorList>
    </citation>
    <scope>NUCLEOTIDE SEQUENCE</scope>
    <source>
        <tissue evidence="1">Shoot tissue taken approximately 20 cm above the soil surface</tissue>
    </source>
</reference>
<dbReference type="EMBL" id="GBRH01261851">
    <property type="protein sequence ID" value="JAD36044.1"/>
    <property type="molecule type" value="Transcribed_RNA"/>
</dbReference>
<organism evidence="1">
    <name type="scientific">Arundo donax</name>
    <name type="common">Giant reed</name>
    <name type="synonym">Donax arundinaceus</name>
    <dbReference type="NCBI Taxonomy" id="35708"/>
    <lineage>
        <taxon>Eukaryota</taxon>
        <taxon>Viridiplantae</taxon>
        <taxon>Streptophyta</taxon>
        <taxon>Embryophyta</taxon>
        <taxon>Tracheophyta</taxon>
        <taxon>Spermatophyta</taxon>
        <taxon>Magnoliopsida</taxon>
        <taxon>Liliopsida</taxon>
        <taxon>Poales</taxon>
        <taxon>Poaceae</taxon>
        <taxon>PACMAD clade</taxon>
        <taxon>Arundinoideae</taxon>
        <taxon>Arundineae</taxon>
        <taxon>Arundo</taxon>
    </lineage>
</organism>
<proteinExistence type="predicted"/>
<protein>
    <submittedName>
        <fullName evidence="1">Uncharacterized protein</fullName>
    </submittedName>
</protein>
<evidence type="ECO:0000313" key="1">
    <source>
        <dbReference type="EMBL" id="JAD36044.1"/>
    </source>
</evidence>